<dbReference type="PANTHER" id="PTHR31923:SF9">
    <property type="entry name" value="BSD DOMAIN-CONTAINING PROTEIN"/>
    <property type="match status" value="1"/>
</dbReference>
<dbReference type="Proteomes" id="UP001457282">
    <property type="component" value="Unassembled WGS sequence"/>
</dbReference>
<dbReference type="SMART" id="SM00751">
    <property type="entry name" value="BSD"/>
    <property type="match status" value="1"/>
</dbReference>
<accession>A0AAW1YE21</accession>
<dbReference type="InterPro" id="IPR005607">
    <property type="entry name" value="BSD_dom"/>
</dbReference>
<feature type="region of interest" description="Disordered" evidence="1">
    <location>
        <begin position="40"/>
        <end position="68"/>
    </location>
</feature>
<organism evidence="3 4">
    <name type="scientific">Rubus argutus</name>
    <name type="common">Southern blackberry</name>
    <dbReference type="NCBI Taxonomy" id="59490"/>
    <lineage>
        <taxon>Eukaryota</taxon>
        <taxon>Viridiplantae</taxon>
        <taxon>Streptophyta</taxon>
        <taxon>Embryophyta</taxon>
        <taxon>Tracheophyta</taxon>
        <taxon>Spermatophyta</taxon>
        <taxon>Magnoliopsida</taxon>
        <taxon>eudicotyledons</taxon>
        <taxon>Gunneridae</taxon>
        <taxon>Pentapetalae</taxon>
        <taxon>rosids</taxon>
        <taxon>fabids</taxon>
        <taxon>Rosales</taxon>
        <taxon>Rosaceae</taxon>
        <taxon>Rosoideae</taxon>
        <taxon>Rosoideae incertae sedis</taxon>
        <taxon>Rubus</taxon>
    </lineage>
</organism>
<feature type="compositionally biased region" description="Acidic residues" evidence="1">
    <location>
        <begin position="262"/>
        <end position="274"/>
    </location>
</feature>
<feature type="compositionally biased region" description="Acidic residues" evidence="1">
    <location>
        <begin position="324"/>
        <end position="339"/>
    </location>
</feature>
<proteinExistence type="predicted"/>
<sequence length="339" mass="37563">MSWLFSSPQPDDDPQPPSRAQNDLSFLGQTLTRQIRGVATFLAPPPSSSNAALPSSNSQPQSPSPSQALLGIRNDLAEIGGSVKTGLSGISKFASNFLQVRNEASEDDDGSVPGISDEILGFVAEISKLPNCWTEFPIPLDHDFSMSDAQREHAATVEQLIPGFADLRVTVCNSMTEEKFWMVYFLLLLPRLNEDDFELLSTPKIIEARDVLLHKLQKKNTEVDTSERLKIEDEESTEQWSEEASISSGTFVDDRKKLEHEEDISFSDVEDSENDLSSRPSGLRPAQDVRACSPNGSNDWVRLNKSSKIDGGHQRAGMSKERDSEGEESNDWLTVDEFD</sequence>
<feature type="region of interest" description="Disordered" evidence="1">
    <location>
        <begin position="227"/>
        <end position="247"/>
    </location>
</feature>
<dbReference type="EMBL" id="JBEDUW010000001">
    <property type="protein sequence ID" value="KAK9947510.1"/>
    <property type="molecule type" value="Genomic_DNA"/>
</dbReference>
<dbReference type="AlphaFoldDB" id="A0AAW1YE21"/>
<keyword evidence="4" id="KW-1185">Reference proteome</keyword>
<dbReference type="PANTHER" id="PTHR31923">
    <property type="entry name" value="BSD DOMAIN-CONTAINING PROTEIN"/>
    <property type="match status" value="1"/>
</dbReference>
<evidence type="ECO:0000256" key="1">
    <source>
        <dbReference type="SAM" id="MobiDB-lite"/>
    </source>
</evidence>
<protein>
    <recommendedName>
        <fullName evidence="2">BSD domain-containing protein</fullName>
    </recommendedName>
</protein>
<comment type="caution">
    <text evidence="3">The sequence shown here is derived from an EMBL/GenBank/DDBJ whole genome shotgun (WGS) entry which is preliminary data.</text>
</comment>
<reference evidence="3 4" key="1">
    <citation type="journal article" date="2023" name="G3 (Bethesda)">
        <title>A chromosome-length genome assembly and annotation of blackberry (Rubus argutus, cv. 'Hillquist').</title>
        <authorList>
            <person name="Bruna T."/>
            <person name="Aryal R."/>
            <person name="Dudchenko O."/>
            <person name="Sargent D.J."/>
            <person name="Mead D."/>
            <person name="Buti M."/>
            <person name="Cavallini A."/>
            <person name="Hytonen T."/>
            <person name="Andres J."/>
            <person name="Pham M."/>
            <person name="Weisz D."/>
            <person name="Mascagni F."/>
            <person name="Usai G."/>
            <person name="Natali L."/>
            <person name="Bassil N."/>
            <person name="Fernandez G.E."/>
            <person name="Lomsadze A."/>
            <person name="Armour M."/>
            <person name="Olukolu B."/>
            <person name="Poorten T."/>
            <person name="Britton C."/>
            <person name="Davik J."/>
            <person name="Ashrafi H."/>
            <person name="Aiden E.L."/>
            <person name="Borodovsky M."/>
            <person name="Worthington M."/>
        </authorList>
    </citation>
    <scope>NUCLEOTIDE SEQUENCE [LARGE SCALE GENOMIC DNA]</scope>
    <source>
        <strain evidence="3">PI 553951</strain>
    </source>
</reference>
<feature type="region of interest" description="Disordered" evidence="1">
    <location>
        <begin position="262"/>
        <end position="339"/>
    </location>
</feature>
<feature type="region of interest" description="Disordered" evidence="1">
    <location>
        <begin position="1"/>
        <end position="24"/>
    </location>
</feature>
<evidence type="ECO:0000313" key="4">
    <source>
        <dbReference type="Proteomes" id="UP001457282"/>
    </source>
</evidence>
<feature type="compositionally biased region" description="Basic and acidic residues" evidence="1">
    <location>
        <begin position="307"/>
        <end position="323"/>
    </location>
</feature>
<dbReference type="InterPro" id="IPR035925">
    <property type="entry name" value="BSD_dom_sf"/>
</dbReference>
<name>A0AAW1YE21_RUBAR</name>
<feature type="compositionally biased region" description="Acidic residues" evidence="1">
    <location>
        <begin position="232"/>
        <end position="241"/>
    </location>
</feature>
<evidence type="ECO:0000313" key="3">
    <source>
        <dbReference type="EMBL" id="KAK9947510.1"/>
    </source>
</evidence>
<evidence type="ECO:0000259" key="2">
    <source>
        <dbReference type="SMART" id="SM00751"/>
    </source>
</evidence>
<feature type="domain" description="BSD" evidence="2">
    <location>
        <begin position="141"/>
        <end position="192"/>
    </location>
</feature>
<gene>
    <name evidence="3" type="ORF">M0R45_003130</name>
</gene>
<dbReference type="SUPFAM" id="SSF140383">
    <property type="entry name" value="BSD domain-like"/>
    <property type="match status" value="1"/>
</dbReference>
<feature type="compositionally biased region" description="Low complexity" evidence="1">
    <location>
        <begin position="48"/>
        <end position="68"/>
    </location>
</feature>